<evidence type="ECO:0000313" key="4">
    <source>
        <dbReference type="Proteomes" id="UP001375743"/>
    </source>
</evidence>
<evidence type="ECO:0000313" key="3">
    <source>
        <dbReference type="EMBL" id="MEK0082138.1"/>
    </source>
</evidence>
<dbReference type="Pfam" id="PF03602">
    <property type="entry name" value="Cons_hypoth95"/>
    <property type="match status" value="1"/>
</dbReference>
<name>A0ABU8XLS1_9PROT</name>
<dbReference type="RefSeq" id="WP_418157988.1">
    <property type="nucleotide sequence ID" value="NZ_JBBLZC010000002.1"/>
</dbReference>
<protein>
    <submittedName>
        <fullName evidence="3">16S rRNA (Guanine(966)-N(2))-methyltransferase RsmD</fullName>
        <ecNumber evidence="3">2.1.1.171</ecNumber>
    </submittedName>
</protein>
<dbReference type="SUPFAM" id="SSF53335">
    <property type="entry name" value="S-adenosyl-L-methionine-dependent methyltransferases"/>
    <property type="match status" value="1"/>
</dbReference>
<reference evidence="3 4" key="1">
    <citation type="submission" date="2024-01" db="EMBL/GenBank/DDBJ databases">
        <title>Multi-omics insights into the function and evolution of sodium benzoate biodegradation pathways in Benzoatithermus flavus gen. nov., sp. nov. from hot spring.</title>
        <authorList>
            <person name="Hu C.-J."/>
            <person name="Li W.-J."/>
        </authorList>
    </citation>
    <scope>NUCLEOTIDE SEQUENCE [LARGE SCALE GENOMIC DNA]</scope>
    <source>
        <strain evidence="3 4">SYSU G07066</strain>
    </source>
</reference>
<evidence type="ECO:0000256" key="2">
    <source>
        <dbReference type="ARBA" id="ARBA00022679"/>
    </source>
</evidence>
<gene>
    <name evidence="3" type="primary">rsmD</name>
    <name evidence="3" type="ORF">U1T56_03165</name>
</gene>
<dbReference type="PANTHER" id="PTHR43542:SF1">
    <property type="entry name" value="METHYLTRANSFERASE"/>
    <property type="match status" value="1"/>
</dbReference>
<accession>A0ABU8XLS1</accession>
<dbReference type="Gene3D" id="3.40.50.150">
    <property type="entry name" value="Vaccinia Virus protein VP39"/>
    <property type="match status" value="1"/>
</dbReference>
<dbReference type="InterPro" id="IPR029063">
    <property type="entry name" value="SAM-dependent_MTases_sf"/>
</dbReference>
<dbReference type="PROSITE" id="PS00092">
    <property type="entry name" value="N6_MTASE"/>
    <property type="match status" value="1"/>
</dbReference>
<dbReference type="InterPro" id="IPR002052">
    <property type="entry name" value="DNA_methylase_N6_adenine_CS"/>
</dbReference>
<organism evidence="3 4">
    <name type="scientific">Benzoatithermus flavus</name>
    <dbReference type="NCBI Taxonomy" id="3108223"/>
    <lineage>
        <taxon>Bacteria</taxon>
        <taxon>Pseudomonadati</taxon>
        <taxon>Pseudomonadota</taxon>
        <taxon>Alphaproteobacteria</taxon>
        <taxon>Geminicoccales</taxon>
        <taxon>Geminicoccaceae</taxon>
        <taxon>Benzoatithermus</taxon>
    </lineage>
</organism>
<dbReference type="EMBL" id="JBBLZC010000002">
    <property type="protein sequence ID" value="MEK0082138.1"/>
    <property type="molecule type" value="Genomic_DNA"/>
</dbReference>
<dbReference type="Proteomes" id="UP001375743">
    <property type="component" value="Unassembled WGS sequence"/>
</dbReference>
<sequence>MSLRIIAGRHRGRRIETPKGLATRPTSERAREALFNILEHGSPPLRGSRFLDLFAGSGAAGLEALSRGAVEALMIDQANAAVTTIRANIEVLGERERAKVLRADACRLGAAPHPFDIAFLDPPYGSGLLVPALEGLLTQGWLASEAAIVAEVAAREPVTPPPGFVILDERRYGAARFVFLRTTAESGRTRF</sequence>
<dbReference type="CDD" id="cd02440">
    <property type="entry name" value="AdoMet_MTases"/>
    <property type="match status" value="1"/>
</dbReference>
<dbReference type="EC" id="2.1.1.171" evidence="3"/>
<keyword evidence="1 3" id="KW-0489">Methyltransferase</keyword>
<dbReference type="NCBIfam" id="TIGR00095">
    <property type="entry name" value="16S rRNA (guanine(966)-N(2))-methyltransferase RsmD"/>
    <property type="match status" value="1"/>
</dbReference>
<dbReference type="PANTHER" id="PTHR43542">
    <property type="entry name" value="METHYLTRANSFERASE"/>
    <property type="match status" value="1"/>
</dbReference>
<evidence type="ECO:0000256" key="1">
    <source>
        <dbReference type="ARBA" id="ARBA00022603"/>
    </source>
</evidence>
<keyword evidence="4" id="KW-1185">Reference proteome</keyword>
<dbReference type="InterPro" id="IPR004398">
    <property type="entry name" value="RNA_MeTrfase_RsmD"/>
</dbReference>
<dbReference type="GO" id="GO:0052913">
    <property type="term" value="F:16S rRNA (guanine(966)-N(2))-methyltransferase activity"/>
    <property type="evidence" value="ECO:0007669"/>
    <property type="project" value="UniProtKB-EC"/>
</dbReference>
<proteinExistence type="predicted"/>
<dbReference type="PIRSF" id="PIRSF004553">
    <property type="entry name" value="CHP00095"/>
    <property type="match status" value="1"/>
</dbReference>
<keyword evidence="2 3" id="KW-0808">Transferase</keyword>
<comment type="caution">
    <text evidence="3">The sequence shown here is derived from an EMBL/GenBank/DDBJ whole genome shotgun (WGS) entry which is preliminary data.</text>
</comment>